<dbReference type="InterPro" id="IPR001763">
    <property type="entry name" value="Rhodanese-like_dom"/>
</dbReference>
<proteinExistence type="predicted"/>
<protein>
    <recommendedName>
        <fullName evidence="3">Rhodanese domain-containing protein</fullName>
    </recommendedName>
</protein>
<dbReference type="PROSITE" id="PS50206">
    <property type="entry name" value="RHODANESE_3"/>
    <property type="match status" value="2"/>
</dbReference>
<keyword evidence="1" id="KW-0808">Transferase</keyword>
<dbReference type="EMBL" id="CAJVOS010000036">
    <property type="protein sequence ID" value="CAG8162930.1"/>
    <property type="molecule type" value="Genomic_DNA"/>
</dbReference>
<feature type="domain" description="Rhodanese" evidence="3">
    <location>
        <begin position="27"/>
        <end position="138"/>
    </location>
</feature>
<evidence type="ECO:0000313" key="4">
    <source>
        <dbReference type="EMBL" id="CAG8162930.1"/>
    </source>
</evidence>
<dbReference type="PANTHER" id="PTHR11364:SF27">
    <property type="entry name" value="SULFURTRANSFERASE"/>
    <property type="match status" value="1"/>
</dbReference>
<keyword evidence="5" id="KW-1185">Reference proteome</keyword>
<dbReference type="PANTHER" id="PTHR11364">
    <property type="entry name" value="THIOSULFATE SULFERTANSFERASE"/>
    <property type="match status" value="1"/>
</dbReference>
<dbReference type="InterPro" id="IPR036873">
    <property type="entry name" value="Rhodanese-like_dom_sf"/>
</dbReference>
<sequence length="298" mass="32787">MELHTPFSSTLVSPAELNHALSNTSKDVRIIPVAAGRNPSLPHFESRQIPGSVFFNMDEIRNKESEYLMMLPTPTQFAESMTKLDILPEDVLVIYDSLEAGLYSSPRVAWMCKHFGHKAVHVLNNFPRYVEQGFPVSSGSLSTTSSSVPRAEYPEQPVAHTDNVVSFDEMRDLVEIPESRANLQILDSRPSSRFSGTPDVEQTPLPVGHVPFAVNVPLPSLLGPDKGILSQADLKNVFMNAGVKDSTPAVLYCNSGVTAAALDLALRTSGMNIETRLYDGSWSEWVKRADKDSMIVNN</sequence>
<dbReference type="GO" id="GO:0004792">
    <property type="term" value="F:thiosulfate-cyanide sulfurtransferase activity"/>
    <property type="evidence" value="ECO:0007669"/>
    <property type="project" value="TreeGrafter"/>
</dbReference>
<reference evidence="4" key="1">
    <citation type="submission" date="2021-07" db="EMBL/GenBank/DDBJ databases">
        <authorList>
            <person name="Branca A.L. A."/>
        </authorList>
    </citation>
    <scope>NUCLEOTIDE SEQUENCE</scope>
</reference>
<evidence type="ECO:0000256" key="1">
    <source>
        <dbReference type="ARBA" id="ARBA00022679"/>
    </source>
</evidence>
<comment type="caution">
    <text evidence="4">The sequence shown here is derived from an EMBL/GenBank/DDBJ whole genome shotgun (WGS) entry which is preliminary data.</text>
</comment>
<accession>A0A9W4MV58</accession>
<keyword evidence="2" id="KW-0677">Repeat</keyword>
<dbReference type="InterPro" id="IPR045078">
    <property type="entry name" value="TST/MPST-like"/>
</dbReference>
<evidence type="ECO:0000256" key="2">
    <source>
        <dbReference type="ARBA" id="ARBA00022737"/>
    </source>
</evidence>
<dbReference type="AlphaFoldDB" id="A0A9W4MV58"/>
<feature type="domain" description="Rhodanese" evidence="3">
    <location>
        <begin position="179"/>
        <end position="294"/>
    </location>
</feature>
<name>A0A9W4MV58_PENOL</name>
<dbReference type="OrthoDB" id="270167at2759"/>
<dbReference type="SUPFAM" id="SSF52821">
    <property type="entry name" value="Rhodanese/Cell cycle control phosphatase"/>
    <property type="match status" value="2"/>
</dbReference>
<dbReference type="GO" id="GO:0005739">
    <property type="term" value="C:mitochondrion"/>
    <property type="evidence" value="ECO:0007669"/>
    <property type="project" value="TreeGrafter"/>
</dbReference>
<evidence type="ECO:0000259" key="3">
    <source>
        <dbReference type="PROSITE" id="PS50206"/>
    </source>
</evidence>
<dbReference type="CDD" id="cd01448">
    <property type="entry name" value="TST_Repeat_1"/>
    <property type="match status" value="1"/>
</dbReference>
<dbReference type="Proteomes" id="UP001153618">
    <property type="component" value="Unassembled WGS sequence"/>
</dbReference>
<gene>
    <name evidence="4" type="ORF">POLS_LOCUS6407</name>
</gene>
<dbReference type="CDD" id="cd01449">
    <property type="entry name" value="TST_Repeat_2"/>
    <property type="match status" value="1"/>
</dbReference>
<dbReference type="Gene3D" id="3.40.250.10">
    <property type="entry name" value="Rhodanese-like domain"/>
    <property type="match status" value="2"/>
</dbReference>
<organism evidence="4 5">
    <name type="scientific">Penicillium olsonii</name>
    <dbReference type="NCBI Taxonomy" id="99116"/>
    <lineage>
        <taxon>Eukaryota</taxon>
        <taxon>Fungi</taxon>
        <taxon>Dikarya</taxon>
        <taxon>Ascomycota</taxon>
        <taxon>Pezizomycotina</taxon>
        <taxon>Eurotiomycetes</taxon>
        <taxon>Eurotiomycetidae</taxon>
        <taxon>Eurotiales</taxon>
        <taxon>Aspergillaceae</taxon>
        <taxon>Penicillium</taxon>
    </lineage>
</organism>
<evidence type="ECO:0000313" key="5">
    <source>
        <dbReference type="Proteomes" id="UP001153618"/>
    </source>
</evidence>
<dbReference type="Pfam" id="PF00581">
    <property type="entry name" value="Rhodanese"/>
    <property type="match status" value="1"/>
</dbReference>
<dbReference type="SMART" id="SM00450">
    <property type="entry name" value="RHOD"/>
    <property type="match status" value="2"/>
</dbReference>